<reference evidence="1 2" key="1">
    <citation type="submission" date="2018-01" db="EMBL/GenBank/DDBJ databases">
        <authorList>
            <person name="Gaut B.S."/>
            <person name="Morton B.R."/>
            <person name="Clegg M.T."/>
            <person name="Duvall M.R."/>
        </authorList>
    </citation>
    <scope>NUCLEOTIDE SEQUENCE [LARGE SCALE GENOMIC DNA]</scope>
    <source>
        <strain evidence="1">GP69</strain>
    </source>
</reference>
<dbReference type="GO" id="GO:0016787">
    <property type="term" value="F:hydrolase activity"/>
    <property type="evidence" value="ECO:0007669"/>
    <property type="project" value="UniProtKB-KW"/>
</dbReference>
<dbReference type="PANTHER" id="PTHR47381:SF3">
    <property type="entry name" value="ALPHA_BETA-HYDROLASES SUPERFAMILY PROTEIN"/>
    <property type="match status" value="1"/>
</dbReference>
<organism evidence="1 2">
    <name type="scientific">Acetatifactor muris</name>
    <dbReference type="NCBI Taxonomy" id="879566"/>
    <lineage>
        <taxon>Bacteria</taxon>
        <taxon>Bacillati</taxon>
        <taxon>Bacillota</taxon>
        <taxon>Clostridia</taxon>
        <taxon>Lachnospirales</taxon>
        <taxon>Lachnospiraceae</taxon>
        <taxon>Acetatifactor</taxon>
    </lineage>
</organism>
<keyword evidence="2" id="KW-1185">Reference proteome</keyword>
<accession>A0A2K4ZAS4</accession>
<name>A0A2K4ZAS4_9FIRM</name>
<gene>
    <name evidence="1" type="ORF">AMURIS_00269</name>
</gene>
<dbReference type="Proteomes" id="UP000236311">
    <property type="component" value="Unassembled WGS sequence"/>
</dbReference>
<dbReference type="Pfam" id="PF12715">
    <property type="entry name" value="Abhydrolase_7"/>
    <property type="match status" value="1"/>
</dbReference>
<dbReference type="InterPro" id="IPR029058">
    <property type="entry name" value="AB_hydrolase_fold"/>
</dbReference>
<dbReference type="AlphaFoldDB" id="A0A2K4ZAS4"/>
<evidence type="ECO:0000313" key="2">
    <source>
        <dbReference type="Proteomes" id="UP000236311"/>
    </source>
</evidence>
<sequence length="344" mass="38911">MQAYWDRKAAELEPKLRFGHCGMDFQDWRKETLEKLLELMGKFPEKVPLEAEVEYSVEEKDFIRERVVFDTEEYMSVPCQVLIPKHFKKDRSQPAILCVHGHGSFGKDPVAGLVSTPEHQADIDLMNYDYGAQMARKGYLTLMPDLRGFGERRDGDDYLGRDTCNVNFLKGGIMGLYPLMLNIWDMKCCVDYLCTRPEVNPECIGMMGMSQGGTITAFTAAVEPRIRAADVIAYINPFASFGVHRGNFCGSQILPEILKWMDTDDVGGLIAPRYLMLEMGTADTCFYFQDMWKGYLHVKEIYEAAGVPDRLWTDIHEGSHAFGGGRAEAFFAEALGYRAGSDFT</sequence>
<protein>
    <submittedName>
        <fullName evidence="1">Abhydrolase family protein</fullName>
    </submittedName>
</protein>
<dbReference type="InterPro" id="IPR025890">
    <property type="entry name" value="Abhydrolase_bac"/>
</dbReference>
<dbReference type="Gene3D" id="3.40.50.1820">
    <property type="entry name" value="alpha/beta hydrolase"/>
    <property type="match status" value="1"/>
</dbReference>
<evidence type="ECO:0000313" key="1">
    <source>
        <dbReference type="EMBL" id="SOY27565.1"/>
    </source>
</evidence>
<keyword evidence="1" id="KW-0378">Hydrolase</keyword>
<dbReference type="EMBL" id="OFSM01000001">
    <property type="protein sequence ID" value="SOY27565.1"/>
    <property type="molecule type" value="Genomic_DNA"/>
</dbReference>
<dbReference type="PANTHER" id="PTHR47381">
    <property type="entry name" value="ALPHA/BETA-HYDROLASES SUPERFAMILY PROTEIN"/>
    <property type="match status" value="1"/>
</dbReference>
<proteinExistence type="predicted"/>
<dbReference type="SUPFAM" id="SSF53474">
    <property type="entry name" value="alpha/beta-Hydrolases"/>
    <property type="match status" value="1"/>
</dbReference>